<dbReference type="Gene3D" id="1.20.120.1630">
    <property type="match status" value="1"/>
</dbReference>
<feature type="domain" description="3-oxo-5-alpha-steroid 4-dehydrogenase C-terminal" evidence="7">
    <location>
        <begin position="102"/>
        <end position="246"/>
    </location>
</feature>
<evidence type="ECO:0000256" key="4">
    <source>
        <dbReference type="ARBA" id="ARBA00022989"/>
    </source>
</evidence>
<evidence type="ECO:0000259" key="7">
    <source>
        <dbReference type="Pfam" id="PF02544"/>
    </source>
</evidence>
<evidence type="ECO:0000256" key="1">
    <source>
        <dbReference type="ARBA" id="ARBA00004141"/>
    </source>
</evidence>
<comment type="similarity">
    <text evidence="2">Belongs to the steroid 5-alpha reductase family.</text>
</comment>
<feature type="transmembrane region" description="Helical" evidence="6">
    <location>
        <begin position="45"/>
        <end position="66"/>
    </location>
</feature>
<dbReference type="GO" id="GO:0016020">
    <property type="term" value="C:membrane"/>
    <property type="evidence" value="ECO:0007669"/>
    <property type="project" value="UniProtKB-SubCell"/>
</dbReference>
<evidence type="ECO:0000313" key="8">
    <source>
        <dbReference type="EnsemblMetazoa" id="CJA14335.1"/>
    </source>
</evidence>
<protein>
    <submittedName>
        <fullName evidence="8">S5A_REDUCTASE domain-containing protein</fullName>
    </submittedName>
</protein>
<evidence type="ECO:0000313" key="9">
    <source>
        <dbReference type="Proteomes" id="UP000005237"/>
    </source>
</evidence>
<evidence type="ECO:0000256" key="2">
    <source>
        <dbReference type="ARBA" id="ARBA00007742"/>
    </source>
</evidence>
<reference evidence="8" key="2">
    <citation type="submission" date="2022-06" db="UniProtKB">
        <authorList>
            <consortium name="EnsemblMetazoa"/>
        </authorList>
    </citation>
    <scope>IDENTIFICATION</scope>
    <source>
        <strain evidence="8">DF5081</strain>
    </source>
</reference>
<feature type="transmembrane region" description="Helical" evidence="6">
    <location>
        <begin position="196"/>
        <end position="220"/>
    </location>
</feature>
<dbReference type="Pfam" id="PF02544">
    <property type="entry name" value="Steroid_dh"/>
    <property type="match status" value="1"/>
</dbReference>
<feature type="transmembrane region" description="Helical" evidence="6">
    <location>
        <begin position="102"/>
        <end position="119"/>
    </location>
</feature>
<feature type="transmembrane region" description="Helical" evidence="6">
    <location>
        <begin position="72"/>
        <end position="90"/>
    </location>
</feature>
<accession>A0A8R1HYJ4</accession>
<dbReference type="EnsemblMetazoa" id="CJA14335.1">
    <property type="protein sequence ID" value="CJA14335.1"/>
    <property type="gene ID" value="WBGene00133539"/>
</dbReference>
<name>A0A8R1HYJ4_CAEJA</name>
<evidence type="ECO:0000256" key="6">
    <source>
        <dbReference type="SAM" id="Phobius"/>
    </source>
</evidence>
<dbReference type="GO" id="GO:0003865">
    <property type="term" value="F:3-oxo-5-alpha-steroid 4-dehydrogenase activity"/>
    <property type="evidence" value="ECO:0007669"/>
    <property type="project" value="TreeGrafter"/>
</dbReference>
<evidence type="ECO:0000256" key="3">
    <source>
        <dbReference type="ARBA" id="ARBA00022692"/>
    </source>
</evidence>
<keyword evidence="4 6" id="KW-1133">Transmembrane helix</keyword>
<dbReference type="GO" id="GO:0006694">
    <property type="term" value="P:steroid biosynthetic process"/>
    <property type="evidence" value="ECO:0007669"/>
    <property type="project" value="TreeGrafter"/>
</dbReference>
<dbReference type="InterPro" id="IPR039357">
    <property type="entry name" value="SRD5A/TECR"/>
</dbReference>
<dbReference type="InterPro" id="IPR001104">
    <property type="entry name" value="3-oxo-5_a-steroid_4-DH_C"/>
</dbReference>
<evidence type="ECO:0000256" key="5">
    <source>
        <dbReference type="ARBA" id="ARBA00023136"/>
    </source>
</evidence>
<dbReference type="PANTHER" id="PTHR10556:SF34">
    <property type="entry name" value="3-OXO-5-ALPHA-STEROID 4-DEHYDROGENASE"/>
    <property type="match status" value="1"/>
</dbReference>
<dbReference type="PROSITE" id="PS50244">
    <property type="entry name" value="S5A_REDUCTASE"/>
    <property type="match status" value="1"/>
</dbReference>
<feature type="transmembrane region" description="Helical" evidence="6">
    <location>
        <begin position="139"/>
        <end position="159"/>
    </location>
</feature>
<reference evidence="9" key="1">
    <citation type="submission" date="2010-08" db="EMBL/GenBank/DDBJ databases">
        <authorList>
            <consortium name="Caenorhabditis japonica Sequencing Consortium"/>
            <person name="Wilson R.K."/>
        </authorList>
    </citation>
    <scope>NUCLEOTIDE SEQUENCE [LARGE SCALE GENOMIC DNA]</scope>
    <source>
        <strain evidence="9">DF5081</strain>
    </source>
</reference>
<keyword evidence="3 6" id="KW-0812">Transmembrane</keyword>
<dbReference type="AlphaFoldDB" id="A0A8R1HYJ4"/>
<keyword evidence="5 6" id="KW-0472">Membrane</keyword>
<dbReference type="Proteomes" id="UP000005237">
    <property type="component" value="Unassembled WGS sequence"/>
</dbReference>
<comment type="subcellular location">
    <subcellularLocation>
        <location evidence="1">Membrane</location>
        <topology evidence="1">Multi-pass membrane protein</topology>
    </subcellularLocation>
</comment>
<organism evidence="8 9">
    <name type="scientific">Caenorhabditis japonica</name>
    <dbReference type="NCBI Taxonomy" id="281687"/>
    <lineage>
        <taxon>Eukaryota</taxon>
        <taxon>Metazoa</taxon>
        <taxon>Ecdysozoa</taxon>
        <taxon>Nematoda</taxon>
        <taxon>Chromadorea</taxon>
        <taxon>Rhabditida</taxon>
        <taxon>Rhabditina</taxon>
        <taxon>Rhabditomorpha</taxon>
        <taxon>Rhabditoidea</taxon>
        <taxon>Rhabditidae</taxon>
        <taxon>Peloderinae</taxon>
        <taxon>Caenorhabditis</taxon>
    </lineage>
</organism>
<feature type="transmembrane region" description="Helical" evidence="6">
    <location>
        <begin position="6"/>
        <end position="25"/>
    </location>
</feature>
<sequence>MLYTCIIALCFFIVLIGLFLTLYHLKQSTKNNNTEQPKFSLQYPYAWLIQESPSLIITTAFYHFSADSQTDYGAYLNGLLVLHYTYRCLIYPFMVDWKCRNSLFSVAFAFQFSVWNGLAQCAWNSFFQPEWAEKTDTENWLNALGVLMFLLGLFTHIIADIQLVHHRRVSCSCTIPKRFLFSLVTSPQYFGECLQWIGYFLAATSPPALAFALFTICNFAPRARNIHRWHCSVEEGNRKALIPFVL</sequence>
<proteinExistence type="inferred from homology"/>
<keyword evidence="9" id="KW-1185">Reference proteome</keyword>
<dbReference type="PANTHER" id="PTHR10556">
    <property type="entry name" value="3-OXO-5-ALPHA-STEROID 4-DEHYDROGENASE"/>
    <property type="match status" value="1"/>
</dbReference>